<name>A0ABS8S360_DATST</name>
<dbReference type="Proteomes" id="UP000823775">
    <property type="component" value="Unassembled WGS sequence"/>
</dbReference>
<gene>
    <name evidence="1" type="ORF">HAX54_021353</name>
</gene>
<accession>A0ABS8S360</accession>
<organism evidence="1 2">
    <name type="scientific">Datura stramonium</name>
    <name type="common">Jimsonweed</name>
    <name type="synonym">Common thornapple</name>
    <dbReference type="NCBI Taxonomy" id="4076"/>
    <lineage>
        <taxon>Eukaryota</taxon>
        <taxon>Viridiplantae</taxon>
        <taxon>Streptophyta</taxon>
        <taxon>Embryophyta</taxon>
        <taxon>Tracheophyta</taxon>
        <taxon>Spermatophyta</taxon>
        <taxon>Magnoliopsida</taxon>
        <taxon>eudicotyledons</taxon>
        <taxon>Gunneridae</taxon>
        <taxon>Pentapetalae</taxon>
        <taxon>asterids</taxon>
        <taxon>lamiids</taxon>
        <taxon>Solanales</taxon>
        <taxon>Solanaceae</taxon>
        <taxon>Solanoideae</taxon>
        <taxon>Datureae</taxon>
        <taxon>Datura</taxon>
    </lineage>
</organism>
<protein>
    <submittedName>
        <fullName evidence="1">Uncharacterized protein</fullName>
    </submittedName>
</protein>
<comment type="caution">
    <text evidence="1">The sequence shown here is derived from an EMBL/GenBank/DDBJ whole genome shotgun (WGS) entry which is preliminary data.</text>
</comment>
<evidence type="ECO:0000313" key="1">
    <source>
        <dbReference type="EMBL" id="MCD7453556.1"/>
    </source>
</evidence>
<proteinExistence type="predicted"/>
<reference evidence="1 2" key="1">
    <citation type="journal article" date="2021" name="BMC Genomics">
        <title>Datura genome reveals duplications of psychoactive alkaloid biosynthetic genes and high mutation rate following tissue culture.</title>
        <authorList>
            <person name="Rajewski A."/>
            <person name="Carter-House D."/>
            <person name="Stajich J."/>
            <person name="Litt A."/>
        </authorList>
    </citation>
    <scope>NUCLEOTIDE SEQUENCE [LARGE SCALE GENOMIC DNA]</scope>
    <source>
        <strain evidence="1">AR-01</strain>
    </source>
</reference>
<sequence>MGTHYRDLIVGYSKEGPCMVAILELLFEEHTSCRQCVGPVGDHLVVEDSDFRAKSPAAYRRASDRVRVAGWAHDSVRIAAEQMRKCGGLSDELIRWGKFVRPSNRWHGQAHGTKRACVQAGGMTRLDNFKG</sequence>
<dbReference type="EMBL" id="JACEIK010000257">
    <property type="protein sequence ID" value="MCD7453556.1"/>
    <property type="molecule type" value="Genomic_DNA"/>
</dbReference>
<evidence type="ECO:0000313" key="2">
    <source>
        <dbReference type="Proteomes" id="UP000823775"/>
    </source>
</evidence>
<keyword evidence="2" id="KW-1185">Reference proteome</keyword>